<dbReference type="GO" id="GO:0008270">
    <property type="term" value="F:zinc ion binding"/>
    <property type="evidence" value="ECO:0007669"/>
    <property type="project" value="UniProtKB-KW"/>
</dbReference>
<dbReference type="GO" id="GO:0016747">
    <property type="term" value="F:acyltransferase activity, transferring groups other than amino-acyl groups"/>
    <property type="evidence" value="ECO:0007669"/>
    <property type="project" value="InterPro"/>
</dbReference>
<dbReference type="GeneID" id="103702645"/>
<feature type="region of interest" description="Disordered" evidence="7">
    <location>
        <begin position="468"/>
        <end position="500"/>
    </location>
</feature>
<dbReference type="Pfam" id="PF00628">
    <property type="entry name" value="PHD"/>
    <property type="match status" value="1"/>
</dbReference>
<gene>
    <name evidence="11" type="primary">LOC103702645</name>
</gene>
<accession>A0A8B7BQM8</accession>
<evidence type="ECO:0000313" key="10">
    <source>
        <dbReference type="Proteomes" id="UP000228380"/>
    </source>
</evidence>
<protein>
    <submittedName>
        <fullName evidence="11">Increased DNA methylation 1 isoform X1</fullName>
    </submittedName>
</protein>
<feature type="domain" description="PHD-type" evidence="8">
    <location>
        <begin position="765"/>
        <end position="810"/>
    </location>
</feature>
<organism evidence="10 11">
    <name type="scientific">Phoenix dactylifera</name>
    <name type="common">Date palm</name>
    <dbReference type="NCBI Taxonomy" id="42345"/>
    <lineage>
        <taxon>Eukaryota</taxon>
        <taxon>Viridiplantae</taxon>
        <taxon>Streptophyta</taxon>
        <taxon>Embryophyta</taxon>
        <taxon>Tracheophyta</taxon>
        <taxon>Spermatophyta</taxon>
        <taxon>Magnoliopsida</taxon>
        <taxon>Liliopsida</taxon>
        <taxon>Arecaceae</taxon>
        <taxon>Coryphoideae</taxon>
        <taxon>Phoeniceae</taxon>
        <taxon>Phoenix</taxon>
    </lineage>
</organism>
<dbReference type="OrthoDB" id="429143at2759"/>
<dbReference type="AlphaFoldDB" id="A0A8B7BQM8"/>
<dbReference type="PROSITE" id="PS51186">
    <property type="entry name" value="GNAT"/>
    <property type="match status" value="1"/>
</dbReference>
<dbReference type="GO" id="GO:0005634">
    <property type="term" value="C:nucleus"/>
    <property type="evidence" value="ECO:0007669"/>
    <property type="project" value="UniProtKB-SubCell"/>
</dbReference>
<evidence type="ECO:0000259" key="9">
    <source>
        <dbReference type="PROSITE" id="PS51186"/>
    </source>
</evidence>
<dbReference type="InterPro" id="IPR013083">
    <property type="entry name" value="Znf_RING/FYVE/PHD"/>
</dbReference>
<comment type="subcellular location">
    <subcellularLocation>
        <location evidence="1">Nucleus</location>
    </subcellularLocation>
</comment>
<dbReference type="PROSITE" id="PS50016">
    <property type="entry name" value="ZF_PHD_2"/>
    <property type="match status" value="1"/>
</dbReference>
<reference evidence="11" key="1">
    <citation type="submission" date="2025-08" db="UniProtKB">
        <authorList>
            <consortium name="RefSeq"/>
        </authorList>
    </citation>
    <scope>IDENTIFICATION</scope>
    <source>
        <tissue evidence="11">Young leaves</tissue>
    </source>
</reference>
<keyword evidence="4" id="KW-0862">Zinc</keyword>
<sequence>MVEQSLKEEEGCEEELTVRMLFGEEIEGFGEDGFEGSKEEHEIFMEVFYGSSAHDASNNNNNVSRRTNFQLHECGHSKRLGNLSCNSSAVTSYSSLKGSSSEQFEHAKMNPGGLSGSECFPESSSSWAGADTHNLNVKRMGLSSVELLNNVNKELNSNVADADFSLVNLDPSKVASSLSIQDPLHVHQQAPCRIVETCGRGMLSSYYVFSAQEEMDVIGDIDDAITFNDKCRSQDKRDGRTVIKAKSVTSPVSQESFAPGLLVASAPAASVEMPGSLIHMNHGAQESSFLNSDRIDAASKRSPIRDLPDLLRAHANRMLIDAGWRIEPRKRSDRTKMASYFISPVGGSSITSLSQAWKTCGEILSAGASDSEQDDYGREWENVDRFWGDLTDVLMFIEKKTQPSDDSLPLLRRWQLLDPFMAVVHINKKIGVLREGRALRAVNSGTFLVNERQNPLLLGTVVEKELEQASAARPTNGSAKKSGKRSKKISEIESTDINPQEDSNILREKLTSGCMKQIENNEKMHSSEVPKILLTKKAQKKHVKPETKAARQCGKDKKGNITMQKVSMPKKPEACKKSGQKRPRGFFINDDDLLVTGFVKNKDFSSCDKKIASKVGASESNALRKLKSQKRGCRLLLRTPGKGGKHSMDGRRLILGARTVLCWLIQTGIVSLKDVLQYRDLKNEDVVKDGWITREGILCKCCSKILSVTDFKVHAGSKLRKPSSNLVLESGKSYTLCLLEAWTAECNVRKNHMQIMEVEEVDENDDTCGFCGDGGDLICCDNCPSTYHRECLPAQEIPEGSWYCHNCLCKTCGDVVKGNEASSSLVVLQCSQCENKYHDCCLKEKTVCNGEMGSSKWFCGRNCQEVYSGLRSRVGILNCLGDGFSWIILRCNHEIKSTQKIPLMAECNTKLAIALGIMEECFLPMVDPRTGIDMLPHIVYNRGSSFARLNYQGFYTIVLEKGDEIISVASIRVHGVTVAEMPLIATCSEHRRQGMCRRLMDAVEKMLKSFRVKTLVLSAIPDLVNTWMSGFGFKPINDYEKNWLDHMNLMLLPGTSLLIKSLDETPVEAPENAGGESDLYRSEDQPQNLGGSIEMNDTEAGEQDAENARVEPDAVSVLTKSI</sequence>
<evidence type="ECO:0000256" key="4">
    <source>
        <dbReference type="ARBA" id="ARBA00022833"/>
    </source>
</evidence>
<dbReference type="CDD" id="cd15532">
    <property type="entry name" value="PHD2_CHD_II"/>
    <property type="match status" value="1"/>
</dbReference>
<dbReference type="InterPro" id="IPR019787">
    <property type="entry name" value="Znf_PHD-finger"/>
</dbReference>
<evidence type="ECO:0000256" key="1">
    <source>
        <dbReference type="ARBA" id="ARBA00004123"/>
    </source>
</evidence>
<dbReference type="CDD" id="cd04301">
    <property type="entry name" value="NAT_SF"/>
    <property type="match status" value="1"/>
</dbReference>
<dbReference type="InterPro" id="IPR056511">
    <property type="entry name" value="IDM1_C"/>
</dbReference>
<dbReference type="SUPFAM" id="SSF55729">
    <property type="entry name" value="Acyl-CoA N-acyltransferases (Nat)"/>
    <property type="match status" value="1"/>
</dbReference>
<dbReference type="Gene3D" id="3.30.40.10">
    <property type="entry name" value="Zinc/RING finger domain, C3HC4 (zinc finger)"/>
    <property type="match status" value="1"/>
</dbReference>
<name>A0A8B7BQM8_PHODC</name>
<evidence type="ECO:0000259" key="8">
    <source>
        <dbReference type="PROSITE" id="PS50016"/>
    </source>
</evidence>
<proteinExistence type="predicted"/>
<keyword evidence="3 6" id="KW-0863">Zinc-finger</keyword>
<feature type="region of interest" description="Disordered" evidence="7">
    <location>
        <begin position="1067"/>
        <end position="1122"/>
    </location>
</feature>
<dbReference type="PANTHER" id="PTHR46508">
    <property type="entry name" value="PHD FINGER FAMILY PROTEIN"/>
    <property type="match status" value="1"/>
</dbReference>
<dbReference type="KEGG" id="pda:103702645"/>
<dbReference type="Pfam" id="PF23209">
    <property type="entry name" value="IDM1_C"/>
    <property type="match status" value="1"/>
</dbReference>
<dbReference type="InterPro" id="IPR001965">
    <property type="entry name" value="Znf_PHD"/>
</dbReference>
<evidence type="ECO:0000256" key="2">
    <source>
        <dbReference type="ARBA" id="ARBA00022723"/>
    </source>
</evidence>
<dbReference type="Pfam" id="PF16135">
    <property type="entry name" value="TDBD"/>
    <property type="match status" value="1"/>
</dbReference>
<evidence type="ECO:0000256" key="5">
    <source>
        <dbReference type="ARBA" id="ARBA00023242"/>
    </source>
</evidence>
<evidence type="ECO:0000256" key="7">
    <source>
        <dbReference type="SAM" id="MobiDB-lite"/>
    </source>
</evidence>
<evidence type="ECO:0000256" key="6">
    <source>
        <dbReference type="PROSITE-ProRule" id="PRU00146"/>
    </source>
</evidence>
<dbReference type="InterPro" id="IPR032308">
    <property type="entry name" value="TDBD"/>
</dbReference>
<keyword evidence="10" id="KW-1185">Reference proteome</keyword>
<evidence type="ECO:0000313" key="11">
    <source>
        <dbReference type="RefSeq" id="XP_008783377.1"/>
    </source>
</evidence>
<feature type="domain" description="N-acetyltransferase" evidence="9">
    <location>
        <begin position="899"/>
        <end position="1055"/>
    </location>
</feature>
<dbReference type="InterPro" id="IPR000182">
    <property type="entry name" value="GNAT_dom"/>
</dbReference>
<dbReference type="RefSeq" id="XP_008783377.1">
    <property type="nucleotide sequence ID" value="XM_008785155.3"/>
</dbReference>
<keyword evidence="5" id="KW-0539">Nucleus</keyword>
<feature type="compositionally biased region" description="Acidic residues" evidence="7">
    <location>
        <begin position="1096"/>
        <end position="1105"/>
    </location>
</feature>
<dbReference type="PANTHER" id="PTHR46508:SF2">
    <property type="entry name" value="INCREASED DNA METHYLATION 1"/>
    <property type="match status" value="1"/>
</dbReference>
<dbReference type="SUPFAM" id="SSF57903">
    <property type="entry name" value="FYVE/PHD zinc finger"/>
    <property type="match status" value="1"/>
</dbReference>
<dbReference type="Proteomes" id="UP000228380">
    <property type="component" value="Unplaced"/>
</dbReference>
<keyword evidence="2" id="KW-0479">Metal-binding</keyword>
<evidence type="ECO:0000256" key="3">
    <source>
        <dbReference type="ARBA" id="ARBA00022771"/>
    </source>
</evidence>
<dbReference type="InterPro" id="IPR011011">
    <property type="entry name" value="Znf_FYVE_PHD"/>
</dbReference>
<dbReference type="InterPro" id="IPR016181">
    <property type="entry name" value="Acyl_CoA_acyltransferase"/>
</dbReference>
<dbReference type="SMART" id="SM00249">
    <property type="entry name" value="PHD"/>
    <property type="match status" value="2"/>
</dbReference>
<dbReference type="Gene3D" id="3.40.630.30">
    <property type="match status" value="1"/>
</dbReference>